<feature type="region of interest" description="Disordered" evidence="1">
    <location>
        <begin position="115"/>
        <end position="161"/>
    </location>
</feature>
<feature type="region of interest" description="Disordered" evidence="1">
    <location>
        <begin position="393"/>
        <end position="474"/>
    </location>
</feature>
<feature type="compositionally biased region" description="Basic and acidic residues" evidence="1">
    <location>
        <begin position="422"/>
        <end position="434"/>
    </location>
</feature>
<dbReference type="EMBL" id="GL380069">
    <property type="protein sequence ID" value="EGT45103.1"/>
    <property type="molecule type" value="Genomic_DNA"/>
</dbReference>
<keyword evidence="4" id="KW-1185">Reference proteome</keyword>
<dbReference type="Pfam" id="PF04435">
    <property type="entry name" value="SPK"/>
    <property type="match status" value="1"/>
</dbReference>
<name>G0P4V9_CAEBE</name>
<dbReference type="SMART" id="SM00583">
    <property type="entry name" value="SPK"/>
    <property type="match status" value="1"/>
</dbReference>
<dbReference type="PANTHER" id="PTHR23362:SF0">
    <property type="entry name" value="CALPONIN-HOMOLOGY (CH) DOMAIN-CONTAINING PROTEIN-RELATED"/>
    <property type="match status" value="1"/>
</dbReference>
<evidence type="ECO:0000313" key="3">
    <source>
        <dbReference type="EMBL" id="EGT45103.1"/>
    </source>
</evidence>
<evidence type="ECO:0000313" key="4">
    <source>
        <dbReference type="Proteomes" id="UP000008068"/>
    </source>
</evidence>
<feature type="compositionally biased region" description="Low complexity" evidence="1">
    <location>
        <begin position="317"/>
        <end position="330"/>
    </location>
</feature>
<protein>
    <recommendedName>
        <fullName evidence="2">SPK domain-containing protein</fullName>
    </recommendedName>
</protein>
<dbReference type="AlphaFoldDB" id="G0P4V9"/>
<feature type="compositionally biased region" description="Low complexity" evidence="1">
    <location>
        <begin position="206"/>
        <end position="223"/>
    </location>
</feature>
<feature type="compositionally biased region" description="Basic and acidic residues" evidence="1">
    <location>
        <begin position="569"/>
        <end position="578"/>
    </location>
</feature>
<dbReference type="PANTHER" id="PTHR23362">
    <property type="entry name" value="L-PLASTIN-RELATED"/>
    <property type="match status" value="1"/>
</dbReference>
<accession>G0P4V9</accession>
<feature type="compositionally biased region" description="Basic and acidic residues" evidence="1">
    <location>
        <begin position="188"/>
        <end position="205"/>
    </location>
</feature>
<sequence length="724" mass="79874">MEFLVEKSKTATSPVGLTPLIEEFVRLHGHYHDQDTICRRFREKTARKIHALPGFSDEDKAKVLFVTSVPVNKAMLAELEKNALVELDTNRRIIKFVSTNELVKFEGTHQRQVPVNTINSPAPADPKKRKVEMEEQVEQKEPPMKKTRGEEEEKEEGKAPEEMVVVKEEEVVTSEMAQSQEELPEVQEEARAPSPRVEDHVEHAVAPDVPEVEMAVPEAPEAAPGEEKEVEIPAEEIAAVQEAPKAEEEPKIAPEAPEEEKDMELAAKENAAAPEAPEAPEQDEAPENAAEEEMEMAQEEPLQIRGFSPPREEQPEEPANAPEAPEQGAALEAPQQDLPAKNLLEQEVKKEIVEDPDTFGMKSVVYPPIEPGVVKEEMAELAQGMEGILAKAIENEERGRQNGEGTSLEIRRSSRKSIPTWRRSEASESSEPPRGRQVTAPEAAEASESRRVTRSRTSIDAPPKKEAAPKAVVKTIPVPKSVAKTIPVPKSVAKTTPIVKKVEVSPIIKPKGMEGPSDIKKRTPKAVTPWKTRGKSLVDTPKSSKRREKKAPEPSAEETSGPPLRRSARMSEAREKAALKAASAPPTPAPPAKPVVTRNVNLNDSGSMRVRHPTVSELVAPVDLTMPDTKNELMEFIQEIDDGGKLPLSQGPSISAAPSYHRVTAKHFLEHTRNFVVNISTPQFIKMTKKFDAVIDKMKDNEPLEADKLEKALQSIITILTSKK</sequence>
<dbReference type="InterPro" id="IPR006570">
    <property type="entry name" value="SPK_dom"/>
</dbReference>
<feature type="region of interest" description="Disordered" evidence="1">
    <location>
        <begin position="509"/>
        <end position="597"/>
    </location>
</feature>
<dbReference type="OrthoDB" id="10334044at2759"/>
<evidence type="ECO:0000259" key="2">
    <source>
        <dbReference type="SMART" id="SM00583"/>
    </source>
</evidence>
<dbReference type="eggNOG" id="ENOG502TK93">
    <property type="taxonomic scope" value="Eukaryota"/>
</dbReference>
<feature type="region of interest" description="Disordered" evidence="1">
    <location>
        <begin position="175"/>
        <end position="355"/>
    </location>
</feature>
<dbReference type="Proteomes" id="UP000008068">
    <property type="component" value="Unassembled WGS sequence"/>
</dbReference>
<feature type="compositionally biased region" description="Low complexity" evidence="1">
    <location>
        <begin position="435"/>
        <end position="446"/>
    </location>
</feature>
<feature type="compositionally biased region" description="Basic and acidic residues" evidence="1">
    <location>
        <begin position="344"/>
        <end position="353"/>
    </location>
</feature>
<dbReference type="InterPro" id="IPR053315">
    <property type="entry name" value="Peptidase_C14A"/>
</dbReference>
<dbReference type="STRING" id="135651.G0P4V9"/>
<proteinExistence type="predicted"/>
<evidence type="ECO:0000256" key="1">
    <source>
        <dbReference type="SAM" id="MobiDB-lite"/>
    </source>
</evidence>
<organism evidence="4">
    <name type="scientific">Caenorhabditis brenneri</name>
    <name type="common">Nematode worm</name>
    <dbReference type="NCBI Taxonomy" id="135651"/>
    <lineage>
        <taxon>Eukaryota</taxon>
        <taxon>Metazoa</taxon>
        <taxon>Ecdysozoa</taxon>
        <taxon>Nematoda</taxon>
        <taxon>Chromadorea</taxon>
        <taxon>Rhabditida</taxon>
        <taxon>Rhabditina</taxon>
        <taxon>Rhabditomorpha</taxon>
        <taxon>Rhabditoidea</taxon>
        <taxon>Rhabditidae</taxon>
        <taxon>Peloderinae</taxon>
        <taxon>Caenorhabditis</taxon>
    </lineage>
</organism>
<reference evidence="4" key="1">
    <citation type="submission" date="2011-07" db="EMBL/GenBank/DDBJ databases">
        <authorList>
            <consortium name="Caenorhabditis brenneri Sequencing and Analysis Consortium"/>
            <person name="Wilson R.K."/>
        </authorList>
    </citation>
    <scope>NUCLEOTIDE SEQUENCE [LARGE SCALE GENOMIC DNA]</scope>
    <source>
        <strain evidence="4">PB2801</strain>
    </source>
</reference>
<feature type="compositionally biased region" description="Acidic residues" evidence="1">
    <location>
        <begin position="278"/>
        <end position="298"/>
    </location>
</feature>
<dbReference type="InParanoid" id="G0P4V9"/>
<feature type="compositionally biased region" description="Basic and acidic residues" evidence="1">
    <location>
        <begin position="131"/>
        <end position="161"/>
    </location>
</feature>
<dbReference type="HOGENOM" id="CLU_382287_0_0_1"/>
<feature type="domain" description="SPK" evidence="2">
    <location>
        <begin position="1"/>
        <end position="107"/>
    </location>
</feature>
<gene>
    <name evidence="3" type="ORF">CAEBREN_15232</name>
</gene>